<gene>
    <name evidence="2" type="ORF">PMAYCL1PPCAC_32786</name>
</gene>
<keyword evidence="3" id="KW-1185">Reference proteome</keyword>
<proteinExistence type="predicted"/>
<evidence type="ECO:0000313" key="3">
    <source>
        <dbReference type="Proteomes" id="UP001328107"/>
    </source>
</evidence>
<evidence type="ECO:0000313" key="2">
    <source>
        <dbReference type="EMBL" id="GMR62591.1"/>
    </source>
</evidence>
<organism evidence="2 3">
    <name type="scientific">Pristionchus mayeri</name>
    <dbReference type="NCBI Taxonomy" id="1317129"/>
    <lineage>
        <taxon>Eukaryota</taxon>
        <taxon>Metazoa</taxon>
        <taxon>Ecdysozoa</taxon>
        <taxon>Nematoda</taxon>
        <taxon>Chromadorea</taxon>
        <taxon>Rhabditida</taxon>
        <taxon>Rhabditina</taxon>
        <taxon>Diplogasteromorpha</taxon>
        <taxon>Diplogasteroidea</taxon>
        <taxon>Neodiplogasteridae</taxon>
        <taxon>Pristionchus</taxon>
    </lineage>
</organism>
<dbReference type="AlphaFoldDB" id="A0AAN5DGP0"/>
<feature type="non-terminal residue" evidence="2">
    <location>
        <position position="60"/>
    </location>
</feature>
<feature type="signal peptide" evidence="1">
    <location>
        <begin position="1"/>
        <end position="17"/>
    </location>
</feature>
<dbReference type="Proteomes" id="UP001328107">
    <property type="component" value="Unassembled WGS sequence"/>
</dbReference>
<evidence type="ECO:0000256" key="1">
    <source>
        <dbReference type="SAM" id="SignalP"/>
    </source>
</evidence>
<keyword evidence="1" id="KW-0732">Signal</keyword>
<protein>
    <submittedName>
        <fullName evidence="2">Uncharacterized protein</fullName>
    </submittedName>
</protein>
<name>A0AAN5DGP0_9BILA</name>
<feature type="chain" id="PRO_5042902273" evidence="1">
    <location>
        <begin position="18"/>
        <end position="60"/>
    </location>
</feature>
<reference evidence="3" key="1">
    <citation type="submission" date="2022-10" db="EMBL/GenBank/DDBJ databases">
        <title>Genome assembly of Pristionchus species.</title>
        <authorList>
            <person name="Yoshida K."/>
            <person name="Sommer R.J."/>
        </authorList>
    </citation>
    <scope>NUCLEOTIDE SEQUENCE [LARGE SCALE GENOMIC DNA]</scope>
    <source>
        <strain evidence="3">RS5460</strain>
    </source>
</reference>
<accession>A0AAN5DGP0</accession>
<comment type="caution">
    <text evidence="2">The sequence shown here is derived from an EMBL/GenBank/DDBJ whole genome shotgun (WGS) entry which is preliminary data.</text>
</comment>
<dbReference type="EMBL" id="BTRK01000006">
    <property type="protein sequence ID" value="GMR62591.1"/>
    <property type="molecule type" value="Genomic_DNA"/>
</dbReference>
<sequence>MSQSLLLLVLLIGIASAWNYGRSFDLHPWVLRESWMKRSSLPQPPVRERAQEINYIHKKS</sequence>